<dbReference type="OrthoDB" id="4881511at2"/>
<feature type="transmembrane region" description="Helical" evidence="1">
    <location>
        <begin position="73"/>
        <end position="93"/>
    </location>
</feature>
<keyword evidence="1" id="KW-0472">Membrane</keyword>
<reference evidence="2 3" key="1">
    <citation type="submission" date="2020-07" db="EMBL/GenBank/DDBJ databases">
        <title>Sequencing the genomes of 1000 actinobacteria strains.</title>
        <authorList>
            <person name="Klenk H.-P."/>
        </authorList>
    </citation>
    <scope>NUCLEOTIDE SEQUENCE [LARGE SCALE GENOMIC DNA]</scope>
    <source>
        <strain evidence="2 3">DSM 19970</strain>
    </source>
</reference>
<accession>A0A7Z0CIW2</accession>
<organism evidence="2 3">
    <name type="scientific">Demequina lutea</name>
    <dbReference type="NCBI Taxonomy" id="431489"/>
    <lineage>
        <taxon>Bacteria</taxon>
        <taxon>Bacillati</taxon>
        <taxon>Actinomycetota</taxon>
        <taxon>Actinomycetes</taxon>
        <taxon>Micrococcales</taxon>
        <taxon>Demequinaceae</taxon>
        <taxon>Demequina</taxon>
    </lineage>
</organism>
<feature type="transmembrane region" description="Helical" evidence="1">
    <location>
        <begin position="25"/>
        <end position="42"/>
    </location>
</feature>
<feature type="transmembrane region" description="Helical" evidence="1">
    <location>
        <begin position="48"/>
        <end position="66"/>
    </location>
</feature>
<keyword evidence="1" id="KW-1133">Transmembrane helix</keyword>
<gene>
    <name evidence="2" type="ORF">BKA03_000214</name>
</gene>
<name>A0A7Z0CIW2_9MICO</name>
<evidence type="ECO:0000313" key="3">
    <source>
        <dbReference type="Proteomes" id="UP000547973"/>
    </source>
</evidence>
<protein>
    <recommendedName>
        <fullName evidence="4">Signal transduction histidine kinase</fullName>
    </recommendedName>
</protein>
<keyword evidence="1" id="KW-0812">Transmembrane</keyword>
<evidence type="ECO:0000256" key="1">
    <source>
        <dbReference type="SAM" id="Phobius"/>
    </source>
</evidence>
<proteinExistence type="predicted"/>
<evidence type="ECO:0000313" key="2">
    <source>
        <dbReference type="EMBL" id="NYI40095.1"/>
    </source>
</evidence>
<dbReference type="RefSeq" id="WP_152649516.1">
    <property type="nucleotide sequence ID" value="NZ_BBRC01000004.1"/>
</dbReference>
<comment type="caution">
    <text evidence="2">The sequence shown here is derived from an EMBL/GenBank/DDBJ whole genome shotgun (WGS) entry which is preliminary data.</text>
</comment>
<feature type="transmembrane region" description="Helical" evidence="1">
    <location>
        <begin position="128"/>
        <end position="147"/>
    </location>
</feature>
<dbReference type="EMBL" id="JACBZO010000001">
    <property type="protein sequence ID" value="NYI40095.1"/>
    <property type="molecule type" value="Genomic_DNA"/>
</dbReference>
<feature type="transmembrane region" description="Helical" evidence="1">
    <location>
        <begin position="153"/>
        <end position="172"/>
    </location>
</feature>
<dbReference type="Proteomes" id="UP000547973">
    <property type="component" value="Unassembled WGS sequence"/>
</dbReference>
<dbReference type="AlphaFoldDB" id="A0A7Z0CIW2"/>
<keyword evidence="3" id="KW-1185">Reference proteome</keyword>
<sequence length="348" mass="37157">MIAPADVGTVDTTQLLGLTSPAARVVMWLFVFSNFLYAFATIDEVKHPEPVLLAVLIVNSAVILLVREHADPFPMLWTIAVLAAVALSTVLVAFQLPDVGPPGRASWHLGSNAWMLFFLAMRRRPGAAWVGYGIMATITVTWSLSAGRGVVDAVFLLDTHAAILFVATLFALNLRRTARGINEFDRRAVSSAIEAAEGATSAQIRKRRVVELRASAAHLLEALVNDGPPIDSHTRTRYATAEALLRDGVRGRSLMSPRIAAAATAARERGVEVTLLDDRGQGLATGDAMVRLSEIVVEQLDALSGGSVTVRLAPKGRRIAVSIVASDGAVHPRIELDGGGHQLVDKEG</sequence>
<evidence type="ECO:0008006" key="4">
    <source>
        <dbReference type="Google" id="ProtNLM"/>
    </source>
</evidence>